<evidence type="ECO:0000256" key="1">
    <source>
        <dbReference type="ARBA" id="ARBA00009993"/>
    </source>
</evidence>
<dbReference type="UniPathway" id="UPA00143"/>
<dbReference type="InterPro" id="IPR001232">
    <property type="entry name" value="SKP1-like"/>
</dbReference>
<dbReference type="GO" id="GO:0016567">
    <property type="term" value="P:protein ubiquitination"/>
    <property type="evidence" value="ECO:0007669"/>
    <property type="project" value="UniProtKB-UniPathway"/>
</dbReference>
<evidence type="ECO:0000256" key="4">
    <source>
        <dbReference type="SAM" id="MobiDB-lite"/>
    </source>
</evidence>
<reference evidence="7 8" key="1">
    <citation type="journal article" date="2010" name="Nature">
        <title>The Ectocarpus genome and the independent evolution of multicellularity in brown algae.</title>
        <authorList>
            <person name="Cock J.M."/>
            <person name="Sterck L."/>
            <person name="Rouze P."/>
            <person name="Scornet D."/>
            <person name="Allen A.E."/>
            <person name="Amoutzias G."/>
            <person name="Anthouard V."/>
            <person name="Artiguenave F."/>
            <person name="Aury J.M."/>
            <person name="Badger J.H."/>
            <person name="Beszteri B."/>
            <person name="Billiau K."/>
            <person name="Bonnet E."/>
            <person name="Bothwell J.H."/>
            <person name="Bowler C."/>
            <person name="Boyen C."/>
            <person name="Brownlee C."/>
            <person name="Carrano C.J."/>
            <person name="Charrier B."/>
            <person name="Cho G.Y."/>
            <person name="Coelho S.M."/>
            <person name="Collen J."/>
            <person name="Corre E."/>
            <person name="Da Silva C."/>
            <person name="Delage L."/>
            <person name="Delaroque N."/>
            <person name="Dittami S.M."/>
            <person name="Doulbeau S."/>
            <person name="Elias M."/>
            <person name="Farnham G."/>
            <person name="Gachon C.M."/>
            <person name="Gschloessl B."/>
            <person name="Heesch S."/>
            <person name="Jabbari K."/>
            <person name="Jubin C."/>
            <person name="Kawai H."/>
            <person name="Kimura K."/>
            <person name="Kloareg B."/>
            <person name="Kupper F.C."/>
            <person name="Lang D."/>
            <person name="Le Bail A."/>
            <person name="Leblanc C."/>
            <person name="Lerouge P."/>
            <person name="Lohr M."/>
            <person name="Lopez P.J."/>
            <person name="Martens C."/>
            <person name="Maumus F."/>
            <person name="Michel G."/>
            <person name="Miranda-Saavedra D."/>
            <person name="Morales J."/>
            <person name="Moreau H."/>
            <person name="Motomura T."/>
            <person name="Nagasato C."/>
            <person name="Napoli C.A."/>
            <person name="Nelson D.R."/>
            <person name="Nyvall-Collen P."/>
            <person name="Peters A.F."/>
            <person name="Pommier C."/>
            <person name="Potin P."/>
            <person name="Poulain J."/>
            <person name="Quesneville H."/>
            <person name="Read B."/>
            <person name="Rensing S.A."/>
            <person name="Ritter A."/>
            <person name="Rousvoal S."/>
            <person name="Samanta M."/>
            <person name="Samson G."/>
            <person name="Schroeder D.C."/>
            <person name="Segurens B."/>
            <person name="Strittmatter M."/>
            <person name="Tonon T."/>
            <person name="Tregear J.W."/>
            <person name="Valentin K."/>
            <person name="von Dassow P."/>
            <person name="Yamagishi T."/>
            <person name="Van de Peer Y."/>
            <person name="Wincker P."/>
        </authorList>
    </citation>
    <scope>NUCLEOTIDE SEQUENCE [LARGE SCALE GENOMIC DNA]</scope>
    <source>
        <strain evidence="8">Ec32 / CCAP1310/4</strain>
    </source>
</reference>
<dbReference type="SMART" id="SM00512">
    <property type="entry name" value="Skp1"/>
    <property type="match status" value="1"/>
</dbReference>
<dbReference type="PANTHER" id="PTHR11165">
    <property type="entry name" value="SKP1"/>
    <property type="match status" value="1"/>
</dbReference>
<feature type="domain" description="SKP1 component POZ" evidence="6">
    <location>
        <begin position="39"/>
        <end position="98"/>
    </location>
</feature>
<name>D7G2Z2_ECTSI</name>
<dbReference type="InterPro" id="IPR036296">
    <property type="entry name" value="SKP1-like_dim_sf"/>
</dbReference>
<gene>
    <name evidence="7" type="ORF">Esi_0049_0101</name>
</gene>
<feature type="region of interest" description="Disordered" evidence="4">
    <location>
        <begin position="1"/>
        <end position="37"/>
    </location>
</feature>
<sequence>MATESGSSSRVQKTTSSDGAVGSARTTRTDTGASSSGAVTLVSMDGDGFVVEASAIEVSKLLKAMVDGPTENAAKEIPLTNMRSNVVAKVVEFCQHHQTDPMTDIPKPVQFGKTVGDHVQEWYSTFVKALKDEMLFEMLLAANYLDLSPLLELCAATVGLRAMNKTPEEIQREFNIKEPFSPEVERTLRQENKWSTEPPIGS</sequence>
<dbReference type="STRING" id="2880.D7G2Z2"/>
<dbReference type="SUPFAM" id="SSF81382">
    <property type="entry name" value="Skp1 dimerisation domain-like"/>
    <property type="match status" value="1"/>
</dbReference>
<dbReference type="PIRSF" id="PIRSF028729">
    <property type="entry name" value="E3_ubiquit_lig_SCF_Skp"/>
    <property type="match status" value="1"/>
</dbReference>
<dbReference type="Gene3D" id="3.30.710.10">
    <property type="entry name" value="Potassium Channel Kv1.1, Chain A"/>
    <property type="match status" value="1"/>
</dbReference>
<evidence type="ECO:0000256" key="2">
    <source>
        <dbReference type="ARBA" id="ARBA00022786"/>
    </source>
</evidence>
<dbReference type="SUPFAM" id="SSF54695">
    <property type="entry name" value="POZ domain"/>
    <property type="match status" value="1"/>
</dbReference>
<evidence type="ECO:0000313" key="7">
    <source>
        <dbReference type="EMBL" id="CBJ48849.1"/>
    </source>
</evidence>
<keyword evidence="8" id="KW-1185">Reference proteome</keyword>
<evidence type="ECO:0008006" key="9">
    <source>
        <dbReference type="Google" id="ProtNLM"/>
    </source>
</evidence>
<dbReference type="InParanoid" id="D7G2Z2"/>
<dbReference type="Proteomes" id="UP000002630">
    <property type="component" value="Linkage Group LG14"/>
</dbReference>
<dbReference type="GO" id="GO:0006511">
    <property type="term" value="P:ubiquitin-dependent protein catabolic process"/>
    <property type="evidence" value="ECO:0007669"/>
    <property type="project" value="InterPro"/>
</dbReference>
<dbReference type="Pfam" id="PF03931">
    <property type="entry name" value="Skp1_POZ"/>
    <property type="match status" value="1"/>
</dbReference>
<dbReference type="InterPro" id="IPR016072">
    <property type="entry name" value="Skp1_comp_dimer"/>
</dbReference>
<proteinExistence type="inferred from homology"/>
<evidence type="ECO:0000313" key="8">
    <source>
        <dbReference type="Proteomes" id="UP000002630"/>
    </source>
</evidence>
<dbReference type="OrthoDB" id="2342932at2759"/>
<dbReference type="InterPro" id="IPR011333">
    <property type="entry name" value="SKP1/BTB/POZ_sf"/>
</dbReference>
<evidence type="ECO:0000259" key="6">
    <source>
        <dbReference type="Pfam" id="PF03931"/>
    </source>
</evidence>
<evidence type="ECO:0000259" key="5">
    <source>
        <dbReference type="Pfam" id="PF01466"/>
    </source>
</evidence>
<accession>D7G2Z2</accession>
<dbReference type="Pfam" id="PF01466">
    <property type="entry name" value="Skp1"/>
    <property type="match status" value="1"/>
</dbReference>
<protein>
    <recommendedName>
        <fullName evidence="9">SKP1-like protein</fullName>
    </recommendedName>
</protein>
<dbReference type="AlphaFoldDB" id="D7G2Z2"/>
<keyword evidence="2 3" id="KW-0833">Ubl conjugation pathway</keyword>
<evidence type="ECO:0000256" key="3">
    <source>
        <dbReference type="PIRNR" id="PIRNR028729"/>
    </source>
</evidence>
<comment type="pathway">
    <text evidence="3">Protein modification; protein ubiquitination.</text>
</comment>
<organism evidence="7 8">
    <name type="scientific">Ectocarpus siliculosus</name>
    <name type="common">Brown alga</name>
    <name type="synonym">Conferva siliculosa</name>
    <dbReference type="NCBI Taxonomy" id="2880"/>
    <lineage>
        <taxon>Eukaryota</taxon>
        <taxon>Sar</taxon>
        <taxon>Stramenopiles</taxon>
        <taxon>Ochrophyta</taxon>
        <taxon>PX clade</taxon>
        <taxon>Phaeophyceae</taxon>
        <taxon>Ectocarpales</taxon>
        <taxon>Ectocarpaceae</taxon>
        <taxon>Ectocarpus</taxon>
    </lineage>
</organism>
<dbReference type="eggNOG" id="KOG1724">
    <property type="taxonomic scope" value="Eukaryota"/>
</dbReference>
<dbReference type="InterPro" id="IPR016073">
    <property type="entry name" value="Skp1_comp_POZ"/>
</dbReference>
<comment type="similarity">
    <text evidence="1 3">Belongs to the SKP1 family.</text>
</comment>
<dbReference type="EMBL" id="FN648696">
    <property type="protein sequence ID" value="CBJ48849.1"/>
    <property type="molecule type" value="Genomic_DNA"/>
</dbReference>
<dbReference type="EMBL" id="FN649739">
    <property type="protein sequence ID" value="CBJ48849.1"/>
    <property type="molecule type" value="Genomic_DNA"/>
</dbReference>
<feature type="domain" description="SKP1 component dimerisation" evidence="5">
    <location>
        <begin position="149"/>
        <end position="194"/>
    </location>
</feature>
<dbReference type="InterPro" id="IPR016897">
    <property type="entry name" value="SKP1"/>
</dbReference>